<reference evidence="3" key="1">
    <citation type="submission" date="2021-02" db="EMBL/GenBank/DDBJ databases">
        <title>Phycicoccus sp. MQZ13P-5T, whole genome shotgun sequence.</title>
        <authorList>
            <person name="Tuo L."/>
        </authorList>
    </citation>
    <scope>NUCLEOTIDE SEQUENCE</scope>
    <source>
        <strain evidence="3">MQZ13P-5</strain>
    </source>
</reference>
<dbReference type="Gene3D" id="3.30.70.1060">
    <property type="entry name" value="Dimeric alpha+beta barrel"/>
    <property type="match status" value="1"/>
</dbReference>
<evidence type="ECO:0000256" key="1">
    <source>
        <dbReference type="ARBA" id="ARBA00007689"/>
    </source>
</evidence>
<accession>A0ABS2CPF0</accession>
<evidence type="ECO:0000313" key="3">
    <source>
        <dbReference type="EMBL" id="MBM6401765.1"/>
    </source>
</evidence>
<dbReference type="SUPFAM" id="SSF54909">
    <property type="entry name" value="Dimeric alpha+beta barrel"/>
    <property type="match status" value="1"/>
</dbReference>
<dbReference type="PANTHER" id="PTHR35174:SF3">
    <property type="entry name" value="BLL7171 PROTEIN"/>
    <property type="match status" value="1"/>
</dbReference>
<proteinExistence type="inferred from homology"/>
<keyword evidence="4" id="KW-1185">Reference proteome</keyword>
<dbReference type="InterPro" id="IPR005545">
    <property type="entry name" value="YCII"/>
</dbReference>
<dbReference type="InterPro" id="IPR011008">
    <property type="entry name" value="Dimeric_a/b-barrel"/>
</dbReference>
<organism evidence="3 4">
    <name type="scientific">Phycicoccus sonneratiae</name>
    <dbReference type="NCBI Taxonomy" id="2807628"/>
    <lineage>
        <taxon>Bacteria</taxon>
        <taxon>Bacillati</taxon>
        <taxon>Actinomycetota</taxon>
        <taxon>Actinomycetes</taxon>
        <taxon>Micrococcales</taxon>
        <taxon>Intrasporangiaceae</taxon>
        <taxon>Phycicoccus</taxon>
    </lineage>
</organism>
<sequence>MKRYVVLIAYRPGEWEQASAEERREYFDAHHAFERYVDEHGRRLSSGALCDADTATTVHPGRSDERVVTDGPFVELAEQVGGYYDVELPDLDAAIAAARLMPAAYTVEIRPVMVIEGYESV</sequence>
<dbReference type="RefSeq" id="WP_204132238.1">
    <property type="nucleotide sequence ID" value="NZ_JAFDVD010000017.1"/>
</dbReference>
<dbReference type="Proteomes" id="UP001430172">
    <property type="component" value="Unassembled WGS sequence"/>
</dbReference>
<dbReference type="PANTHER" id="PTHR35174">
    <property type="entry name" value="BLL7171 PROTEIN-RELATED"/>
    <property type="match status" value="1"/>
</dbReference>
<gene>
    <name evidence="3" type="ORF">JQN70_15320</name>
</gene>
<evidence type="ECO:0000313" key="4">
    <source>
        <dbReference type="Proteomes" id="UP001430172"/>
    </source>
</evidence>
<dbReference type="EMBL" id="JAFDVD010000017">
    <property type="protein sequence ID" value="MBM6401765.1"/>
    <property type="molecule type" value="Genomic_DNA"/>
</dbReference>
<dbReference type="Pfam" id="PF03795">
    <property type="entry name" value="YCII"/>
    <property type="match status" value="1"/>
</dbReference>
<feature type="domain" description="YCII-related" evidence="2">
    <location>
        <begin position="3"/>
        <end position="113"/>
    </location>
</feature>
<comment type="similarity">
    <text evidence="1">Belongs to the YciI family.</text>
</comment>
<evidence type="ECO:0000259" key="2">
    <source>
        <dbReference type="Pfam" id="PF03795"/>
    </source>
</evidence>
<protein>
    <recommendedName>
        <fullName evidence="2">YCII-related domain-containing protein</fullName>
    </recommendedName>
</protein>
<name>A0ABS2CPF0_9MICO</name>
<comment type="caution">
    <text evidence="3">The sequence shown here is derived from an EMBL/GenBank/DDBJ whole genome shotgun (WGS) entry which is preliminary data.</text>
</comment>